<gene>
    <name evidence="3" type="ORF">NNL22_09120</name>
</gene>
<keyword evidence="3" id="KW-0969">Cilium</keyword>
<dbReference type="KEGG" id="asem:NNL22_09120"/>
<feature type="compositionally biased region" description="Low complexity" evidence="1">
    <location>
        <begin position="20"/>
        <end position="44"/>
    </location>
</feature>
<protein>
    <submittedName>
        <fullName evidence="3">Flagellar hook-length control protein FliK</fullName>
    </submittedName>
</protein>
<evidence type="ECO:0000256" key="1">
    <source>
        <dbReference type="SAM" id="MobiDB-lite"/>
    </source>
</evidence>
<evidence type="ECO:0000313" key="3">
    <source>
        <dbReference type="EMBL" id="UZW76718.1"/>
    </source>
</evidence>
<keyword evidence="3" id="KW-0282">Flagellum</keyword>
<proteinExistence type="predicted"/>
<feature type="domain" description="Flagellar hook-length control protein-like C-terminal" evidence="2">
    <location>
        <begin position="418"/>
        <end position="493"/>
    </location>
</feature>
<name>A0A9E8KQR5_9ALTE</name>
<evidence type="ECO:0000259" key="2">
    <source>
        <dbReference type="Pfam" id="PF02120"/>
    </source>
</evidence>
<sequence>MSIDAPNNKADKYGSHAKQATRTDSSSSNASSSTHTSSATTKPATSLDSINIKVGQAIQAKVIEVLNSVSTRSNQNNFNVTLEIGGEKLAVKTNIALQPGQVIELSANAKGELLLPRPTQADTPPLISALSKVLPYQQPIGKVIALLMQNLPALTSGNAEVKQLADQLTALLPKSANFTGNTNGSTSPSGSVVNGAQLVKQAISQSGIFMESKLALAGQQSALVNSSRSQINSSSISSATHALAQALKSVAQAPSSTTSATGTSTNNLAALNAGTVSSTPLTTDLKSTISQLIGSLNAIYATQHSATGQTPNFIAESDPALLVNPFNFPSALSTSKLGLQGDRDLSVGDLLKRLAGALNRIQFQQLNSLYQAQSASTDTTTIQTWQMELPFLSQQNQIDSIQLRIDQEKEKNDDQEGAEKTSKWKLALTFDLEELGPMFIQVNLTPPTISSTIWAENQATLKLINKEAHNLRESFAELGLTVEDISCRKGQPNMRKTRLDQQIVDIKA</sequence>
<dbReference type="RefSeq" id="WP_251812866.1">
    <property type="nucleotide sequence ID" value="NZ_CP101527.1"/>
</dbReference>
<dbReference type="EMBL" id="CP101527">
    <property type="protein sequence ID" value="UZW76718.1"/>
    <property type="molecule type" value="Genomic_DNA"/>
</dbReference>
<evidence type="ECO:0000313" key="4">
    <source>
        <dbReference type="Proteomes" id="UP001164472"/>
    </source>
</evidence>
<dbReference type="Pfam" id="PF02120">
    <property type="entry name" value="Flg_hook"/>
    <property type="match status" value="1"/>
</dbReference>
<keyword evidence="3" id="KW-0966">Cell projection</keyword>
<reference evidence="3" key="1">
    <citation type="submission" date="2022-07" db="EMBL/GenBank/DDBJ databases">
        <title>Alkalimarinus sp. nov., isolated from gut of a Alitta virens.</title>
        <authorList>
            <person name="Yang A.I."/>
            <person name="Shin N.-R."/>
        </authorList>
    </citation>
    <scope>NUCLEOTIDE SEQUENCE</scope>
    <source>
        <strain evidence="3">FA028</strain>
    </source>
</reference>
<dbReference type="Gene3D" id="3.30.750.140">
    <property type="match status" value="1"/>
</dbReference>
<dbReference type="AlphaFoldDB" id="A0A9E8KQR5"/>
<keyword evidence="4" id="KW-1185">Reference proteome</keyword>
<organism evidence="3 4">
    <name type="scientific">Alkalimarinus sediminis</name>
    <dbReference type="NCBI Taxonomy" id="1632866"/>
    <lineage>
        <taxon>Bacteria</taxon>
        <taxon>Pseudomonadati</taxon>
        <taxon>Pseudomonadota</taxon>
        <taxon>Gammaproteobacteria</taxon>
        <taxon>Alteromonadales</taxon>
        <taxon>Alteromonadaceae</taxon>
        <taxon>Alkalimarinus</taxon>
    </lineage>
</organism>
<dbReference type="InterPro" id="IPR021136">
    <property type="entry name" value="Flagellar_hook_control-like_C"/>
</dbReference>
<dbReference type="InterPro" id="IPR038610">
    <property type="entry name" value="FliK-like_C_sf"/>
</dbReference>
<feature type="region of interest" description="Disordered" evidence="1">
    <location>
        <begin position="1"/>
        <end position="44"/>
    </location>
</feature>
<accession>A0A9E8KQR5</accession>
<dbReference type="Proteomes" id="UP001164472">
    <property type="component" value="Chromosome"/>
</dbReference>